<gene>
    <name evidence="1" type="ORF">DPEC_G00152220</name>
</gene>
<evidence type="ECO:0000313" key="2">
    <source>
        <dbReference type="Proteomes" id="UP001157502"/>
    </source>
</evidence>
<protein>
    <submittedName>
        <fullName evidence="1">Uncharacterized protein</fullName>
    </submittedName>
</protein>
<sequence>MPLLTDPKYLCPQQPGSANFGGNTADQARCHMLPPSIAPQQPEVQNVPVKSLGQTKAKLGRPGICIGVVPEPTSQGQAVFGRQVRSTGRLLCSSKARKTRLCRIVLDGCRGLSARPLCQEPAWLFGCREEKSGRREMGEGRKPQNPADEYSCEAVMRCDMRSWHGAPTTWPGPRASVIGEEKAVSKRVTRA</sequence>
<organism evidence="1 2">
    <name type="scientific">Dallia pectoralis</name>
    <name type="common">Alaska blackfish</name>
    <dbReference type="NCBI Taxonomy" id="75939"/>
    <lineage>
        <taxon>Eukaryota</taxon>
        <taxon>Metazoa</taxon>
        <taxon>Chordata</taxon>
        <taxon>Craniata</taxon>
        <taxon>Vertebrata</taxon>
        <taxon>Euteleostomi</taxon>
        <taxon>Actinopterygii</taxon>
        <taxon>Neopterygii</taxon>
        <taxon>Teleostei</taxon>
        <taxon>Protacanthopterygii</taxon>
        <taxon>Esociformes</taxon>
        <taxon>Umbridae</taxon>
        <taxon>Dallia</taxon>
    </lineage>
</organism>
<dbReference type="Proteomes" id="UP001157502">
    <property type="component" value="Chromosome 12"/>
</dbReference>
<proteinExistence type="predicted"/>
<accession>A0ACC2GK16</accession>
<evidence type="ECO:0000313" key="1">
    <source>
        <dbReference type="EMBL" id="KAJ8003805.1"/>
    </source>
</evidence>
<name>A0ACC2GK16_DALPE</name>
<comment type="caution">
    <text evidence="1">The sequence shown here is derived from an EMBL/GenBank/DDBJ whole genome shotgun (WGS) entry which is preliminary data.</text>
</comment>
<dbReference type="EMBL" id="CM055739">
    <property type="protein sequence ID" value="KAJ8003805.1"/>
    <property type="molecule type" value="Genomic_DNA"/>
</dbReference>
<reference evidence="1" key="1">
    <citation type="submission" date="2021-05" db="EMBL/GenBank/DDBJ databases">
        <authorList>
            <person name="Pan Q."/>
            <person name="Jouanno E."/>
            <person name="Zahm M."/>
            <person name="Klopp C."/>
            <person name="Cabau C."/>
            <person name="Louis A."/>
            <person name="Berthelot C."/>
            <person name="Parey E."/>
            <person name="Roest Crollius H."/>
            <person name="Montfort J."/>
            <person name="Robinson-Rechavi M."/>
            <person name="Bouchez O."/>
            <person name="Lampietro C."/>
            <person name="Lopez Roques C."/>
            <person name="Donnadieu C."/>
            <person name="Postlethwait J."/>
            <person name="Bobe J."/>
            <person name="Dillon D."/>
            <person name="Chandos A."/>
            <person name="von Hippel F."/>
            <person name="Guiguen Y."/>
        </authorList>
    </citation>
    <scope>NUCLEOTIDE SEQUENCE</scope>
    <source>
        <strain evidence="1">YG-Jan2019</strain>
    </source>
</reference>
<keyword evidence="2" id="KW-1185">Reference proteome</keyword>